<keyword evidence="5" id="KW-0175">Coiled coil</keyword>
<dbReference type="HAMAP" id="MF_01310">
    <property type="entry name" value="Ribosomal_uS11"/>
    <property type="match status" value="1"/>
</dbReference>
<dbReference type="Gene3D" id="3.30.420.80">
    <property type="entry name" value="Ribosomal protein S11"/>
    <property type="match status" value="1"/>
</dbReference>
<dbReference type="NCBIfam" id="NF003698">
    <property type="entry name" value="PRK05309.1"/>
    <property type="match status" value="1"/>
</dbReference>
<keyword evidence="2 4" id="KW-0689">Ribosomal protein</keyword>
<dbReference type="AlphaFoldDB" id="A0A2M6WHV3"/>
<dbReference type="PANTHER" id="PTHR11759">
    <property type="entry name" value="40S RIBOSOMAL PROTEIN S14/30S RIBOSOMAL PROTEIN S11"/>
    <property type="match status" value="1"/>
</dbReference>
<comment type="similarity">
    <text evidence="1 4">Belongs to the universal ribosomal protein uS11 family.</text>
</comment>
<evidence type="ECO:0000313" key="6">
    <source>
        <dbReference type="EMBL" id="PIT92373.1"/>
    </source>
</evidence>
<gene>
    <name evidence="4" type="primary">rpsK</name>
    <name evidence="6" type="ORF">COU08_02615</name>
</gene>
<comment type="caution">
    <text evidence="6">The sequence shown here is derived from an EMBL/GenBank/DDBJ whole genome shotgun (WGS) entry which is preliminary data.</text>
</comment>
<dbReference type="GO" id="GO:1990904">
    <property type="term" value="C:ribonucleoprotein complex"/>
    <property type="evidence" value="ECO:0007669"/>
    <property type="project" value="UniProtKB-KW"/>
</dbReference>
<dbReference type="SUPFAM" id="SSF53137">
    <property type="entry name" value="Translational machinery components"/>
    <property type="match status" value="1"/>
</dbReference>
<dbReference type="GO" id="GO:0019843">
    <property type="term" value="F:rRNA binding"/>
    <property type="evidence" value="ECO:0007669"/>
    <property type="project" value="UniProtKB-UniRule"/>
</dbReference>
<evidence type="ECO:0000256" key="2">
    <source>
        <dbReference type="ARBA" id="ARBA00022980"/>
    </source>
</evidence>
<feature type="coiled-coil region" evidence="5">
    <location>
        <begin position="4"/>
        <end position="31"/>
    </location>
</feature>
<sequence>MGKKKIVKQTKEEALKERDELEAAMTRTSGKTVSKRIERGRVYIATSYNNTMITITNERGDVVTWNSAGALGFSGPKKATPFAASKVVAAIAEKIKKSGPFTVDVFIRGIGGGRDSALRSLANHGFEIMSIKDATPIPHNGPKPKKARRV</sequence>
<dbReference type="GO" id="GO:0006412">
    <property type="term" value="P:translation"/>
    <property type="evidence" value="ECO:0007669"/>
    <property type="project" value="UniProtKB-UniRule"/>
</dbReference>
<evidence type="ECO:0000256" key="5">
    <source>
        <dbReference type="SAM" id="Coils"/>
    </source>
</evidence>
<organism evidence="6 7">
    <name type="scientific">Candidatus Harrisonbacteria bacterium CG10_big_fil_rev_8_21_14_0_10_42_17</name>
    <dbReference type="NCBI Taxonomy" id="1974584"/>
    <lineage>
        <taxon>Bacteria</taxon>
        <taxon>Candidatus Harrisoniibacteriota</taxon>
    </lineage>
</organism>
<keyword evidence="3 4" id="KW-0687">Ribonucleoprotein</keyword>
<dbReference type="Pfam" id="PF00411">
    <property type="entry name" value="Ribosomal_S11"/>
    <property type="match status" value="1"/>
</dbReference>
<evidence type="ECO:0000313" key="7">
    <source>
        <dbReference type="Proteomes" id="UP000228635"/>
    </source>
</evidence>
<dbReference type="InterPro" id="IPR001971">
    <property type="entry name" value="Ribosomal_uS11"/>
</dbReference>
<evidence type="ECO:0000256" key="1">
    <source>
        <dbReference type="ARBA" id="ARBA00006194"/>
    </source>
</evidence>
<evidence type="ECO:0000256" key="3">
    <source>
        <dbReference type="ARBA" id="ARBA00023274"/>
    </source>
</evidence>
<dbReference type="EMBL" id="PFBA01000024">
    <property type="protein sequence ID" value="PIT92373.1"/>
    <property type="molecule type" value="Genomic_DNA"/>
</dbReference>
<proteinExistence type="inferred from homology"/>
<keyword evidence="4" id="KW-0694">RNA-binding</keyword>
<dbReference type="GO" id="GO:0003735">
    <property type="term" value="F:structural constituent of ribosome"/>
    <property type="evidence" value="ECO:0007669"/>
    <property type="project" value="InterPro"/>
</dbReference>
<keyword evidence="4" id="KW-0699">rRNA-binding</keyword>
<comment type="subunit">
    <text evidence="4">Part of the 30S ribosomal subunit. Interacts with proteins S7 and S18. Binds to IF-3.</text>
</comment>
<dbReference type="Proteomes" id="UP000228635">
    <property type="component" value="Unassembled WGS sequence"/>
</dbReference>
<dbReference type="InterPro" id="IPR036967">
    <property type="entry name" value="Ribosomal_uS11_sf"/>
</dbReference>
<dbReference type="GO" id="GO:0005840">
    <property type="term" value="C:ribosome"/>
    <property type="evidence" value="ECO:0007669"/>
    <property type="project" value="UniProtKB-KW"/>
</dbReference>
<evidence type="ECO:0000256" key="4">
    <source>
        <dbReference type="HAMAP-Rule" id="MF_01310"/>
    </source>
</evidence>
<reference evidence="7" key="1">
    <citation type="submission" date="2017-09" db="EMBL/GenBank/DDBJ databases">
        <title>Depth-based differentiation of microbial function through sediment-hosted aquifers and enrichment of novel symbionts in the deep terrestrial subsurface.</title>
        <authorList>
            <person name="Probst A.J."/>
            <person name="Ladd B."/>
            <person name="Jarett J.K."/>
            <person name="Geller-Mcgrath D.E."/>
            <person name="Sieber C.M.K."/>
            <person name="Emerson J.B."/>
            <person name="Anantharaman K."/>
            <person name="Thomas B.C."/>
            <person name="Malmstrom R."/>
            <person name="Stieglmeier M."/>
            <person name="Klingl A."/>
            <person name="Woyke T."/>
            <person name="Ryan C.M."/>
            <person name="Banfield J.F."/>
        </authorList>
    </citation>
    <scope>NUCLEOTIDE SEQUENCE [LARGE SCALE GENOMIC DNA]</scope>
</reference>
<accession>A0A2M6WHV3</accession>
<protein>
    <recommendedName>
        <fullName evidence="4">Small ribosomal subunit protein uS11</fullName>
    </recommendedName>
</protein>
<name>A0A2M6WHV3_9BACT</name>
<dbReference type="PIRSF" id="PIRSF002131">
    <property type="entry name" value="Ribosomal_S11"/>
    <property type="match status" value="1"/>
</dbReference>
<comment type="function">
    <text evidence="4">Located on the platform of the 30S subunit, it bridges several disparate RNA helices of the 16S rRNA. Forms part of the Shine-Dalgarno cleft in the 70S ribosome.</text>
</comment>